<evidence type="ECO:0000313" key="16">
    <source>
        <dbReference type="EMBL" id="PRH82127.1"/>
    </source>
</evidence>
<evidence type="ECO:0000256" key="11">
    <source>
        <dbReference type="PROSITE-ProRule" id="PRU01360"/>
    </source>
</evidence>
<evidence type="ECO:0000256" key="12">
    <source>
        <dbReference type="RuleBase" id="RU003357"/>
    </source>
</evidence>
<dbReference type="OrthoDB" id="9764669at2"/>
<evidence type="ECO:0000256" key="2">
    <source>
        <dbReference type="ARBA" id="ARBA00008143"/>
    </source>
</evidence>
<dbReference type="Gene3D" id="2.40.170.20">
    <property type="entry name" value="TonB-dependent receptor, beta-barrel domain"/>
    <property type="match status" value="1"/>
</dbReference>
<dbReference type="InterPro" id="IPR037066">
    <property type="entry name" value="Plug_dom_sf"/>
</dbReference>
<evidence type="ECO:0000256" key="9">
    <source>
        <dbReference type="ARBA" id="ARBA00023170"/>
    </source>
</evidence>
<feature type="compositionally biased region" description="Low complexity" evidence="13">
    <location>
        <begin position="132"/>
        <end position="146"/>
    </location>
</feature>
<evidence type="ECO:0000256" key="4">
    <source>
        <dbReference type="ARBA" id="ARBA00022452"/>
    </source>
</evidence>
<sequence length="861" mass="92448">MPQRLGDTRPDGGVPAAQQERLGLCPAAGDGHLHRRRAGPLLRAVGRAAPQPGHHLGLQCQPAEVLRRGSGDPRTDGGVPAAHEVRRGLHPAAGHGPVLGRQPGYLLRALDRTAVQRRHHVRLRHQSASFLPRAAGAARPDGGLPRADLRPVTQLSPARPPRAAGGRKPARCFPCIAALVAAITSGLPATALAATTAEPTLAELDAVVVTADHFARDGRELPSATTVAGAPETGGVQVALEALRGRPGTFFQQTTPGQGNVLVRGLKGSEVLHLVDGFRLNAAFFRNAPNQYMGLVDPLNLEQVEVLRGPMSTVHGSDAMGGVVQFVTPSPTFRDDGAGADWLASAHYNSADAGLHARVAADAGGERWALRAGSSRQDIGLRRAGGGDTLPDTAYTSHGKDLRLAWRLHEEGTLELLWQDFRQPSTPRYDALNPGFGQSLPESEEQAFEPQARRFGLLRYRGSAPAWLADEMVLQAGRQTLVDGQRARDRGSDVREFQRNTSRLDGLSLQLRRQAGDTLALRYGLEAYRDRIEASASELDLGTGVASAARGRFVDGSRMDTSGAYVMAEWQPDAAWHLDAGLRYSRFRTRVPGSGAAPAADVQADDLTAQAGLSRALDAAGEWRLVANVGRAFRAPNVFDLGAFGPRPGNRFNLPNPALGPETAISADLGLKLSRPGLDAEAFVFATRYRDKISSVLTGDTTPQGQAIVQSRNVSRLDLHGLETAMDWRPAPGWRLAGSATWTRGEEQADGGAYPADRIPPVYGRAELSWRPEGYFAWRAWTDFAASQDRLSPRDATDPRINPDGTTGWSTLNLGLDWQALPGLELRLEVRNLLDRRYREHGSGVDAPGRGIGLGFTWTGP</sequence>
<evidence type="ECO:0000256" key="13">
    <source>
        <dbReference type="SAM" id="MobiDB-lite"/>
    </source>
</evidence>
<comment type="subcellular location">
    <subcellularLocation>
        <location evidence="1 11">Cell outer membrane</location>
        <topology evidence="1 11">Multi-pass membrane protein</topology>
    </subcellularLocation>
</comment>
<keyword evidence="6" id="KW-0732">Signal</keyword>
<proteinExistence type="inferred from homology"/>
<evidence type="ECO:0000256" key="8">
    <source>
        <dbReference type="ARBA" id="ARBA00023136"/>
    </source>
</evidence>
<keyword evidence="9" id="KW-0675">Receptor</keyword>
<feature type="region of interest" description="Disordered" evidence="13">
    <location>
        <begin position="132"/>
        <end position="167"/>
    </location>
</feature>
<evidence type="ECO:0000259" key="15">
    <source>
        <dbReference type="Pfam" id="PF07715"/>
    </source>
</evidence>
<feature type="domain" description="TonB-dependent receptor-like beta-barrel" evidence="14">
    <location>
        <begin position="405"/>
        <end position="833"/>
    </location>
</feature>
<dbReference type="GO" id="GO:0009279">
    <property type="term" value="C:cell outer membrane"/>
    <property type="evidence" value="ECO:0007669"/>
    <property type="project" value="UniProtKB-SubCell"/>
</dbReference>
<evidence type="ECO:0000256" key="6">
    <source>
        <dbReference type="ARBA" id="ARBA00022729"/>
    </source>
</evidence>
<dbReference type="InterPro" id="IPR039426">
    <property type="entry name" value="TonB-dep_rcpt-like"/>
</dbReference>
<dbReference type="EMBL" id="PVLF01000013">
    <property type="protein sequence ID" value="PRH82127.1"/>
    <property type="molecule type" value="Genomic_DNA"/>
</dbReference>
<dbReference type="InterPro" id="IPR012910">
    <property type="entry name" value="Plug_dom"/>
</dbReference>
<evidence type="ECO:0000256" key="5">
    <source>
        <dbReference type="ARBA" id="ARBA00022692"/>
    </source>
</evidence>
<evidence type="ECO:0000259" key="14">
    <source>
        <dbReference type="Pfam" id="PF00593"/>
    </source>
</evidence>
<dbReference type="Gene3D" id="2.170.130.10">
    <property type="entry name" value="TonB-dependent receptor, plug domain"/>
    <property type="match status" value="1"/>
</dbReference>
<dbReference type="InterPro" id="IPR000531">
    <property type="entry name" value="Beta-barrel_TonB"/>
</dbReference>
<dbReference type="PROSITE" id="PS52016">
    <property type="entry name" value="TONB_DEPENDENT_REC_3"/>
    <property type="match status" value="1"/>
</dbReference>
<evidence type="ECO:0008006" key="18">
    <source>
        <dbReference type="Google" id="ProtNLM"/>
    </source>
</evidence>
<comment type="caution">
    <text evidence="16">The sequence shown here is derived from an EMBL/GenBank/DDBJ whole genome shotgun (WGS) entry which is preliminary data.</text>
</comment>
<dbReference type="AlphaFoldDB" id="A0A2P6M806"/>
<dbReference type="SUPFAM" id="SSF56935">
    <property type="entry name" value="Porins"/>
    <property type="match status" value="1"/>
</dbReference>
<dbReference type="Proteomes" id="UP000241736">
    <property type="component" value="Unassembled WGS sequence"/>
</dbReference>
<keyword evidence="17" id="KW-1185">Reference proteome</keyword>
<keyword evidence="3 11" id="KW-0813">Transport</keyword>
<dbReference type="InterPro" id="IPR036942">
    <property type="entry name" value="Beta-barrel_TonB_sf"/>
</dbReference>
<organism evidence="16 17">
    <name type="scientific">Arenimonas caeni</name>
    <dbReference type="NCBI Taxonomy" id="2058085"/>
    <lineage>
        <taxon>Bacteria</taxon>
        <taxon>Pseudomonadati</taxon>
        <taxon>Pseudomonadota</taxon>
        <taxon>Gammaproteobacteria</taxon>
        <taxon>Lysobacterales</taxon>
        <taxon>Lysobacteraceae</taxon>
        <taxon>Arenimonas</taxon>
    </lineage>
</organism>
<comment type="similarity">
    <text evidence="2">Belongs to the TonB-dependent receptor family. Hemoglobin/haptoglobin binding protein subfamily.</text>
</comment>
<dbReference type="PANTHER" id="PTHR30069">
    <property type="entry name" value="TONB-DEPENDENT OUTER MEMBRANE RECEPTOR"/>
    <property type="match status" value="1"/>
</dbReference>
<dbReference type="Pfam" id="PF07715">
    <property type="entry name" value="Plug"/>
    <property type="match status" value="1"/>
</dbReference>
<evidence type="ECO:0000256" key="1">
    <source>
        <dbReference type="ARBA" id="ARBA00004571"/>
    </source>
</evidence>
<protein>
    <recommendedName>
        <fullName evidence="18">TonB-dependent receptor</fullName>
    </recommendedName>
</protein>
<dbReference type="GO" id="GO:0015344">
    <property type="term" value="F:siderophore uptake transmembrane transporter activity"/>
    <property type="evidence" value="ECO:0007669"/>
    <property type="project" value="TreeGrafter"/>
</dbReference>
<keyword evidence="8 11" id="KW-0472">Membrane</keyword>
<accession>A0A2P6M806</accession>
<dbReference type="CDD" id="cd01347">
    <property type="entry name" value="ligand_gated_channel"/>
    <property type="match status" value="1"/>
</dbReference>
<dbReference type="Pfam" id="PF00593">
    <property type="entry name" value="TonB_dep_Rec_b-barrel"/>
    <property type="match status" value="1"/>
</dbReference>
<keyword evidence="5 11" id="KW-0812">Transmembrane</keyword>
<keyword evidence="10 11" id="KW-0998">Cell outer membrane</keyword>
<evidence type="ECO:0000256" key="7">
    <source>
        <dbReference type="ARBA" id="ARBA00023077"/>
    </source>
</evidence>
<evidence type="ECO:0000313" key="17">
    <source>
        <dbReference type="Proteomes" id="UP000241736"/>
    </source>
</evidence>
<keyword evidence="7 12" id="KW-0798">TonB box</keyword>
<dbReference type="GO" id="GO:0044718">
    <property type="term" value="P:siderophore transmembrane transport"/>
    <property type="evidence" value="ECO:0007669"/>
    <property type="project" value="TreeGrafter"/>
</dbReference>
<feature type="domain" description="TonB-dependent receptor plug" evidence="15">
    <location>
        <begin position="220"/>
        <end position="323"/>
    </location>
</feature>
<gene>
    <name evidence="16" type="ORF">C6N40_08820</name>
</gene>
<evidence type="ECO:0000256" key="3">
    <source>
        <dbReference type="ARBA" id="ARBA00022448"/>
    </source>
</evidence>
<dbReference type="PANTHER" id="PTHR30069:SF29">
    <property type="entry name" value="HEMOGLOBIN AND HEMOGLOBIN-HAPTOGLOBIN-BINDING PROTEIN 1-RELATED"/>
    <property type="match status" value="1"/>
</dbReference>
<keyword evidence="4 11" id="KW-1134">Transmembrane beta strand</keyword>
<evidence type="ECO:0000256" key="10">
    <source>
        <dbReference type="ARBA" id="ARBA00023237"/>
    </source>
</evidence>
<reference evidence="16 17" key="1">
    <citation type="submission" date="2018-03" db="EMBL/GenBank/DDBJ databases">
        <title>Arenimonas caeni sp. nov., isolated from activated sludge.</title>
        <authorList>
            <person name="Liu H."/>
        </authorList>
    </citation>
    <scope>NUCLEOTIDE SEQUENCE [LARGE SCALE GENOMIC DNA]</scope>
    <source>
        <strain evidence="17">z29</strain>
    </source>
</reference>
<name>A0A2P6M806_9GAMM</name>